<gene>
    <name evidence="3" type="ORF">GCM10022421_31230</name>
</gene>
<proteinExistence type="predicted"/>
<evidence type="ECO:0000256" key="1">
    <source>
        <dbReference type="SAM" id="MobiDB-lite"/>
    </source>
</evidence>
<keyword evidence="2" id="KW-0812">Transmembrane</keyword>
<keyword evidence="4" id="KW-1185">Reference proteome</keyword>
<reference evidence="4" key="1">
    <citation type="journal article" date="2019" name="Int. J. Syst. Evol. Microbiol.">
        <title>The Global Catalogue of Microorganisms (GCM) 10K type strain sequencing project: providing services to taxonomists for standard genome sequencing and annotation.</title>
        <authorList>
            <consortium name="The Broad Institute Genomics Platform"/>
            <consortium name="The Broad Institute Genome Sequencing Center for Infectious Disease"/>
            <person name="Wu L."/>
            <person name="Ma J."/>
        </authorList>
    </citation>
    <scope>NUCLEOTIDE SEQUENCE [LARGE SCALE GENOMIC DNA]</scope>
    <source>
        <strain evidence="4">JCM 17329</strain>
    </source>
</reference>
<protein>
    <submittedName>
        <fullName evidence="3">DNA repair ATPase</fullName>
    </submittedName>
</protein>
<dbReference type="Proteomes" id="UP001501479">
    <property type="component" value="Unassembled WGS sequence"/>
</dbReference>
<evidence type="ECO:0000256" key="2">
    <source>
        <dbReference type="SAM" id="Phobius"/>
    </source>
</evidence>
<feature type="transmembrane region" description="Helical" evidence="2">
    <location>
        <begin position="6"/>
        <end position="23"/>
    </location>
</feature>
<keyword evidence="2" id="KW-1133">Transmembrane helix</keyword>
<name>A0ABP7EL51_9GAMM</name>
<organism evidence="3 4">
    <name type="scientific">Oceanisphaera sediminis</name>
    <dbReference type="NCBI Taxonomy" id="981381"/>
    <lineage>
        <taxon>Bacteria</taxon>
        <taxon>Pseudomonadati</taxon>
        <taxon>Pseudomonadota</taxon>
        <taxon>Gammaproteobacteria</taxon>
        <taxon>Aeromonadales</taxon>
        <taxon>Aeromonadaceae</taxon>
        <taxon>Oceanisphaera</taxon>
    </lineage>
</organism>
<dbReference type="EMBL" id="BAABDS010000046">
    <property type="protein sequence ID" value="GAA3720679.1"/>
    <property type="molecule type" value="Genomic_DNA"/>
</dbReference>
<sequence>MTLTLILIAIGALLFLVIVYNILQQYRQKQEAEKRTLLLKHKNIINETDELLLHAGQLPYSKALVMMLYNRILSSLHIMRQQDPASTQVKSRTTNIEQQLQQVKEHYQMEQASLQPPESDRQAIHMLKIVKRLRALLRIEHNNGKLGNQTFVIEDRRLELIQLKINLANLTKRAHLALNNKNNPMARQMLTKGLSVLEQVPDKDEQLKNIEENLQLRLNELNNSQIKVEQEQKARVEEQEKSELDQLFEPKRKW</sequence>
<evidence type="ECO:0000313" key="4">
    <source>
        <dbReference type="Proteomes" id="UP001501479"/>
    </source>
</evidence>
<evidence type="ECO:0000313" key="3">
    <source>
        <dbReference type="EMBL" id="GAA3720679.1"/>
    </source>
</evidence>
<feature type="region of interest" description="Disordered" evidence="1">
    <location>
        <begin position="231"/>
        <end position="254"/>
    </location>
</feature>
<keyword evidence="2" id="KW-0472">Membrane</keyword>
<comment type="caution">
    <text evidence="3">The sequence shown here is derived from an EMBL/GenBank/DDBJ whole genome shotgun (WGS) entry which is preliminary data.</text>
</comment>
<accession>A0ABP7EL51</accession>
<dbReference type="RefSeq" id="WP_344965692.1">
    <property type="nucleotide sequence ID" value="NZ_BAABDS010000046.1"/>
</dbReference>